<dbReference type="PANTHER" id="PTHR47657">
    <property type="entry name" value="STEROL REGULATORY ELEMENT-BINDING PROTEIN ECM22"/>
    <property type="match status" value="1"/>
</dbReference>
<dbReference type="SUPFAM" id="SSF57701">
    <property type="entry name" value="Zn2/Cys6 DNA-binding domain"/>
    <property type="match status" value="1"/>
</dbReference>
<keyword evidence="1" id="KW-0539">Nucleus</keyword>
<dbReference type="InterPro" id="IPR036864">
    <property type="entry name" value="Zn2-C6_fun-type_DNA-bd_sf"/>
</dbReference>
<dbReference type="InterPro" id="IPR052400">
    <property type="entry name" value="Zn2-C6_fungal_TF"/>
</dbReference>
<dbReference type="PROSITE" id="PS00463">
    <property type="entry name" value="ZN2_CY6_FUNGAL_1"/>
    <property type="match status" value="1"/>
</dbReference>
<reference evidence="3" key="1">
    <citation type="journal article" date="2020" name="Stud. Mycol.">
        <title>101 Dothideomycetes genomes: a test case for predicting lifestyles and emergence of pathogens.</title>
        <authorList>
            <person name="Haridas S."/>
            <person name="Albert R."/>
            <person name="Binder M."/>
            <person name="Bloem J."/>
            <person name="Labutti K."/>
            <person name="Salamov A."/>
            <person name="Andreopoulos B."/>
            <person name="Baker S."/>
            <person name="Barry K."/>
            <person name="Bills G."/>
            <person name="Bluhm B."/>
            <person name="Cannon C."/>
            <person name="Castanera R."/>
            <person name="Culley D."/>
            <person name="Daum C."/>
            <person name="Ezra D."/>
            <person name="Gonzalez J."/>
            <person name="Henrissat B."/>
            <person name="Kuo A."/>
            <person name="Liang C."/>
            <person name="Lipzen A."/>
            <person name="Lutzoni F."/>
            <person name="Magnuson J."/>
            <person name="Mondo S."/>
            <person name="Nolan M."/>
            <person name="Ohm R."/>
            <person name="Pangilinan J."/>
            <person name="Park H.-J."/>
            <person name="Ramirez L."/>
            <person name="Alfaro M."/>
            <person name="Sun H."/>
            <person name="Tritt A."/>
            <person name="Yoshinaga Y."/>
            <person name="Zwiers L.-H."/>
            <person name="Turgeon B."/>
            <person name="Goodwin S."/>
            <person name="Spatafora J."/>
            <person name="Crous P."/>
            <person name="Grigoriev I."/>
        </authorList>
    </citation>
    <scope>NUCLEOTIDE SEQUENCE</scope>
    <source>
        <strain evidence="3">CBS 627.86</strain>
    </source>
</reference>
<evidence type="ECO:0000256" key="1">
    <source>
        <dbReference type="ARBA" id="ARBA00023242"/>
    </source>
</evidence>
<accession>A0A6A5Z7B4</accession>
<keyword evidence="4" id="KW-1185">Reference proteome</keyword>
<sequence>MPAVSAHQRRAEPSFKVFSLDRPNVRDYKKRKQHQKVKTGCVTCRTKRVKCDEARPFCGRCQRNGRLCKYDDSDQRPSIDRQLVANRAAYPVSLLSAVNVIPYSISDAQNITPPIHLLSHLHRDWTEIFSIENNNLLANLFCENSLVRNAFLAISACHMRHLSPRNVHHQLAQHQLQALVFQEYQQALSTPREKFNHSVASSIMLGALVINMLNFILYETGDQDDISSSWVFSDRDDRLGWLALQAGVRPLLLSLGLYMETTLQFLGPIFLGNMRTKWPPPHPHQSLQDVPPHWVKVFELDGLNGGCDVKPFESLAQATTGQIFRPLIEVLAYLRDHEKQLNVFANLQFLSKISPEYRKMLFDREPRALWIIGYWLGLMHRFDGTWWCSARVKRDYRAVRVWLGQELRQKPSGECEMWEQFMKEYDEAPFWFD</sequence>
<dbReference type="Proteomes" id="UP000799770">
    <property type="component" value="Unassembled WGS sequence"/>
</dbReference>
<dbReference type="Pfam" id="PF00172">
    <property type="entry name" value="Zn_clus"/>
    <property type="match status" value="1"/>
</dbReference>
<dbReference type="CDD" id="cd00067">
    <property type="entry name" value="GAL4"/>
    <property type="match status" value="1"/>
</dbReference>
<dbReference type="AlphaFoldDB" id="A0A6A5Z7B4"/>
<evidence type="ECO:0000313" key="3">
    <source>
        <dbReference type="EMBL" id="KAF2115379.1"/>
    </source>
</evidence>
<name>A0A6A5Z7B4_9PLEO</name>
<organism evidence="3 4">
    <name type="scientific">Lophiotrema nucula</name>
    <dbReference type="NCBI Taxonomy" id="690887"/>
    <lineage>
        <taxon>Eukaryota</taxon>
        <taxon>Fungi</taxon>
        <taxon>Dikarya</taxon>
        <taxon>Ascomycota</taxon>
        <taxon>Pezizomycotina</taxon>
        <taxon>Dothideomycetes</taxon>
        <taxon>Pleosporomycetidae</taxon>
        <taxon>Pleosporales</taxon>
        <taxon>Lophiotremataceae</taxon>
        <taxon>Lophiotrema</taxon>
    </lineage>
</organism>
<evidence type="ECO:0000259" key="2">
    <source>
        <dbReference type="PROSITE" id="PS50048"/>
    </source>
</evidence>
<gene>
    <name evidence="3" type="ORF">BDV96DRAFT_646382</name>
</gene>
<evidence type="ECO:0000313" key="4">
    <source>
        <dbReference type="Proteomes" id="UP000799770"/>
    </source>
</evidence>
<dbReference type="Gene3D" id="4.10.240.10">
    <property type="entry name" value="Zn(2)-C6 fungal-type DNA-binding domain"/>
    <property type="match status" value="1"/>
</dbReference>
<protein>
    <recommendedName>
        <fullName evidence="2">Zn(2)-C6 fungal-type domain-containing protein</fullName>
    </recommendedName>
</protein>
<dbReference type="GO" id="GO:0000981">
    <property type="term" value="F:DNA-binding transcription factor activity, RNA polymerase II-specific"/>
    <property type="evidence" value="ECO:0007669"/>
    <property type="project" value="InterPro"/>
</dbReference>
<dbReference type="PANTHER" id="PTHR47657:SF14">
    <property type="entry name" value="ZN(2)-C6 FUNGAL-TYPE DOMAIN-CONTAINING PROTEIN"/>
    <property type="match status" value="1"/>
</dbReference>
<dbReference type="GO" id="GO:0008270">
    <property type="term" value="F:zinc ion binding"/>
    <property type="evidence" value="ECO:0007669"/>
    <property type="project" value="InterPro"/>
</dbReference>
<dbReference type="SMART" id="SM00066">
    <property type="entry name" value="GAL4"/>
    <property type="match status" value="1"/>
</dbReference>
<dbReference type="OrthoDB" id="416217at2759"/>
<feature type="domain" description="Zn(2)-C6 fungal-type" evidence="2">
    <location>
        <begin position="40"/>
        <end position="70"/>
    </location>
</feature>
<dbReference type="EMBL" id="ML977323">
    <property type="protein sequence ID" value="KAF2115379.1"/>
    <property type="molecule type" value="Genomic_DNA"/>
</dbReference>
<dbReference type="PROSITE" id="PS50048">
    <property type="entry name" value="ZN2_CY6_FUNGAL_2"/>
    <property type="match status" value="1"/>
</dbReference>
<proteinExistence type="predicted"/>
<dbReference type="InterPro" id="IPR001138">
    <property type="entry name" value="Zn2Cys6_DnaBD"/>
</dbReference>